<dbReference type="Proteomes" id="UP001165960">
    <property type="component" value="Unassembled WGS sequence"/>
</dbReference>
<organism evidence="1 2">
    <name type="scientific">Entomophthora muscae</name>
    <dbReference type="NCBI Taxonomy" id="34485"/>
    <lineage>
        <taxon>Eukaryota</taxon>
        <taxon>Fungi</taxon>
        <taxon>Fungi incertae sedis</taxon>
        <taxon>Zoopagomycota</taxon>
        <taxon>Entomophthoromycotina</taxon>
        <taxon>Entomophthoromycetes</taxon>
        <taxon>Entomophthorales</taxon>
        <taxon>Entomophthoraceae</taxon>
        <taxon>Entomophthora</taxon>
    </lineage>
</organism>
<evidence type="ECO:0000313" key="2">
    <source>
        <dbReference type="Proteomes" id="UP001165960"/>
    </source>
</evidence>
<gene>
    <name evidence="1" type="ORF">DSO57_1035394</name>
</gene>
<accession>A0ACC2T057</accession>
<comment type="caution">
    <text evidence="1">The sequence shown here is derived from an EMBL/GenBank/DDBJ whole genome shotgun (WGS) entry which is preliminary data.</text>
</comment>
<dbReference type="EMBL" id="QTSX02003862">
    <property type="protein sequence ID" value="KAJ9067806.1"/>
    <property type="molecule type" value="Genomic_DNA"/>
</dbReference>
<keyword evidence="2" id="KW-1185">Reference proteome</keyword>
<reference evidence="1" key="1">
    <citation type="submission" date="2022-04" db="EMBL/GenBank/DDBJ databases">
        <title>Genome of the entomopathogenic fungus Entomophthora muscae.</title>
        <authorList>
            <person name="Elya C."/>
            <person name="Lovett B.R."/>
            <person name="Lee E."/>
            <person name="Macias A.M."/>
            <person name="Hajek A.E."/>
            <person name="De Bivort B.L."/>
            <person name="Kasson M.T."/>
            <person name="De Fine Licht H.H."/>
            <person name="Stajich J.E."/>
        </authorList>
    </citation>
    <scope>NUCLEOTIDE SEQUENCE</scope>
    <source>
        <strain evidence="1">Berkeley</strain>
    </source>
</reference>
<evidence type="ECO:0000313" key="1">
    <source>
        <dbReference type="EMBL" id="KAJ9067806.1"/>
    </source>
</evidence>
<name>A0ACC2T057_9FUNG</name>
<sequence length="65" mass="7227">MEELGSKEALNNHKMDFVKGGIKKGETMQEFADRFDLEAQTFISLKPASLIDVVNVAIHSILSFS</sequence>
<proteinExistence type="predicted"/>
<protein>
    <submittedName>
        <fullName evidence="1">Uncharacterized protein</fullName>
    </submittedName>
</protein>